<dbReference type="PROSITE" id="PS50330">
    <property type="entry name" value="UIM"/>
    <property type="match status" value="1"/>
</dbReference>
<dbReference type="CDD" id="cd01767">
    <property type="entry name" value="UBX"/>
    <property type="match status" value="1"/>
</dbReference>
<evidence type="ECO:0000259" key="3">
    <source>
        <dbReference type="PROSITE" id="PS50033"/>
    </source>
</evidence>
<accession>A0AAN9QWE7</accession>
<dbReference type="InterPro" id="IPR001012">
    <property type="entry name" value="UBX_dom"/>
</dbReference>
<comment type="caution">
    <text evidence="4">The sequence shown here is derived from an EMBL/GenBank/DDBJ whole genome shotgun (WGS) entry which is preliminary data.</text>
</comment>
<dbReference type="InterPro" id="IPR050730">
    <property type="entry name" value="UBX_domain-protein"/>
</dbReference>
<dbReference type="AlphaFoldDB" id="A0AAN9QWE7"/>
<dbReference type="SUPFAM" id="SSF54236">
    <property type="entry name" value="Ubiquitin-like"/>
    <property type="match status" value="1"/>
</dbReference>
<name>A0AAN9QWE7_CANGL</name>
<reference evidence="4 5" key="1">
    <citation type="submission" date="2024-01" db="EMBL/GenBank/DDBJ databases">
        <title>The genomes of 5 underutilized Papilionoideae crops provide insights into root nodulation and disease resistanc.</title>
        <authorList>
            <person name="Jiang F."/>
        </authorList>
    </citation>
    <scope>NUCLEOTIDE SEQUENCE [LARGE SCALE GENOMIC DNA]</scope>
    <source>
        <strain evidence="4">LVBAO_FW01</strain>
        <tissue evidence="4">Leaves</tissue>
    </source>
</reference>
<dbReference type="Proteomes" id="UP001367508">
    <property type="component" value="Unassembled WGS sequence"/>
</dbReference>
<dbReference type="PANTHER" id="PTHR23322:SF55">
    <property type="entry name" value="PLANT UBX DOMAIN-CONTAINING PROTEIN 9"/>
    <property type="match status" value="1"/>
</dbReference>
<dbReference type="InterPro" id="IPR003903">
    <property type="entry name" value="UIM_dom"/>
</dbReference>
<evidence type="ECO:0000313" key="5">
    <source>
        <dbReference type="Proteomes" id="UP001367508"/>
    </source>
</evidence>
<feature type="domain" description="UBX" evidence="3">
    <location>
        <begin position="475"/>
        <end position="553"/>
    </location>
</feature>
<sequence length="557" mass="61703">MCNFAAQNLAFRFLPEIQRAMATPNAVAAFMRITGAPEFVAVQKLEEYGGNVNEAVNAHFLEGDRHILSGQGQNLAPAPHYNDSGVRNQNCDGSRGIFPFLNAARRFRPSLLLDPNYRRELRDLYNGIGSTAFTSRAQPNTSHPGEVREVPAGMNSVFEPHYQSGLSTTAADTAGNLSYHGRGIYGTGDYQNEYTLAQSNTSHVPDNEIEEAMIQAAIEASKTERREGSSREQFDVLNDSSDGGLRQSRFQQEDDDLAHAISLSLETAEQEKAIRELLLIEEKEGLGVHDLLAKGKKSNGGRSSLELGTSSNQNVARDVAQIGRSLNHNAGGRSQGNEDAILADKWGGISSDELNEALLVETALFGEIPNNNSHKSSSLHDLPHHPEKNMDPKMHQLSSSTSQLLTDTRLLKQQQDADYLASLLADKQKELNSLNKAETHSSKEEESRKKMLEEEELEKMLNKKEVRLSKEPLLDDENAITIVVRMPDGGRCERRFLKTDKLQLLFDFIDIYGALKPGTYRIVKSYPRRAYGVNDSSSTLNAVGLNNKNEALFLEFI</sequence>
<dbReference type="EMBL" id="JAYMYQ010000002">
    <property type="protein sequence ID" value="KAK7349566.1"/>
    <property type="molecule type" value="Genomic_DNA"/>
</dbReference>
<dbReference type="Pfam" id="PF00789">
    <property type="entry name" value="UBX"/>
    <property type="match status" value="1"/>
</dbReference>
<feature type="region of interest" description="Disordered" evidence="2">
    <location>
        <begin position="432"/>
        <end position="452"/>
    </location>
</feature>
<dbReference type="GO" id="GO:0043130">
    <property type="term" value="F:ubiquitin binding"/>
    <property type="evidence" value="ECO:0007669"/>
    <property type="project" value="TreeGrafter"/>
</dbReference>
<dbReference type="SMART" id="SM00166">
    <property type="entry name" value="UBX"/>
    <property type="match status" value="1"/>
</dbReference>
<dbReference type="CDD" id="cd14351">
    <property type="entry name" value="UBA_Ubx1_like"/>
    <property type="match status" value="1"/>
</dbReference>
<dbReference type="Gene3D" id="3.10.20.90">
    <property type="entry name" value="Phosphatidylinositol 3-kinase Catalytic Subunit, Chain A, domain 1"/>
    <property type="match status" value="1"/>
</dbReference>
<dbReference type="InterPro" id="IPR029071">
    <property type="entry name" value="Ubiquitin-like_domsf"/>
</dbReference>
<dbReference type="SMART" id="SM00726">
    <property type="entry name" value="UIM"/>
    <property type="match status" value="2"/>
</dbReference>
<dbReference type="Pfam" id="PF14555">
    <property type="entry name" value="UBA_4"/>
    <property type="match status" value="1"/>
</dbReference>
<gene>
    <name evidence="4" type="ORF">VNO77_07022</name>
</gene>
<dbReference type="PANTHER" id="PTHR23322">
    <property type="entry name" value="FAS-ASSOCIATED PROTEIN"/>
    <property type="match status" value="1"/>
</dbReference>
<keyword evidence="5" id="KW-1185">Reference proteome</keyword>
<keyword evidence="1" id="KW-0833">Ubl conjugation pathway</keyword>
<protein>
    <recommendedName>
        <fullName evidence="3">UBX domain-containing protein</fullName>
    </recommendedName>
</protein>
<organism evidence="4 5">
    <name type="scientific">Canavalia gladiata</name>
    <name type="common">Sword bean</name>
    <name type="synonym">Dolichos gladiatus</name>
    <dbReference type="NCBI Taxonomy" id="3824"/>
    <lineage>
        <taxon>Eukaryota</taxon>
        <taxon>Viridiplantae</taxon>
        <taxon>Streptophyta</taxon>
        <taxon>Embryophyta</taxon>
        <taxon>Tracheophyta</taxon>
        <taxon>Spermatophyta</taxon>
        <taxon>Magnoliopsida</taxon>
        <taxon>eudicotyledons</taxon>
        <taxon>Gunneridae</taxon>
        <taxon>Pentapetalae</taxon>
        <taxon>rosids</taxon>
        <taxon>fabids</taxon>
        <taxon>Fabales</taxon>
        <taxon>Fabaceae</taxon>
        <taxon>Papilionoideae</taxon>
        <taxon>50 kb inversion clade</taxon>
        <taxon>NPAAA clade</taxon>
        <taxon>indigoferoid/millettioid clade</taxon>
        <taxon>Phaseoleae</taxon>
        <taxon>Canavalia</taxon>
    </lineage>
</organism>
<evidence type="ECO:0000313" key="4">
    <source>
        <dbReference type="EMBL" id="KAK7349566.1"/>
    </source>
</evidence>
<feature type="compositionally biased region" description="Basic and acidic residues" evidence="2">
    <location>
        <begin position="437"/>
        <end position="452"/>
    </location>
</feature>
<dbReference type="PROSITE" id="PS50033">
    <property type="entry name" value="UBX"/>
    <property type="match status" value="1"/>
</dbReference>
<feature type="compositionally biased region" description="Basic and acidic residues" evidence="2">
    <location>
        <begin position="221"/>
        <end position="234"/>
    </location>
</feature>
<evidence type="ECO:0000256" key="1">
    <source>
        <dbReference type="ARBA" id="ARBA00022786"/>
    </source>
</evidence>
<proteinExistence type="predicted"/>
<evidence type="ECO:0000256" key="2">
    <source>
        <dbReference type="SAM" id="MobiDB-lite"/>
    </source>
</evidence>
<feature type="region of interest" description="Disordered" evidence="2">
    <location>
        <begin position="220"/>
        <end position="247"/>
    </location>
</feature>